<dbReference type="InterPro" id="IPR007842">
    <property type="entry name" value="HEPN_dom"/>
</dbReference>
<organism evidence="2 3">
    <name type="scientific">Egibacter rhizosphaerae</name>
    <dbReference type="NCBI Taxonomy" id="1670831"/>
    <lineage>
        <taxon>Bacteria</taxon>
        <taxon>Bacillati</taxon>
        <taxon>Actinomycetota</taxon>
        <taxon>Nitriliruptoria</taxon>
        <taxon>Egibacterales</taxon>
        <taxon>Egibacteraceae</taxon>
        <taxon>Egibacter</taxon>
    </lineage>
</organism>
<evidence type="ECO:0000313" key="2">
    <source>
        <dbReference type="EMBL" id="QBI20885.1"/>
    </source>
</evidence>
<accession>A0A411YHS7</accession>
<feature type="domain" description="HEPN" evidence="1">
    <location>
        <begin position="11"/>
        <end position="126"/>
    </location>
</feature>
<dbReference type="PROSITE" id="PS50910">
    <property type="entry name" value="HEPN"/>
    <property type="match status" value="1"/>
</dbReference>
<protein>
    <submittedName>
        <fullName evidence="2">HEPN domain-containing protein</fullName>
    </submittedName>
</protein>
<dbReference type="RefSeq" id="WP_131155878.1">
    <property type="nucleotide sequence ID" value="NZ_CP036402.1"/>
</dbReference>
<dbReference type="AlphaFoldDB" id="A0A411YHS7"/>
<gene>
    <name evidence="2" type="ORF">ER308_15765</name>
</gene>
<dbReference type="Pfam" id="PF05168">
    <property type="entry name" value="HEPN"/>
    <property type="match status" value="1"/>
</dbReference>
<reference evidence="2 3" key="1">
    <citation type="submission" date="2019-01" db="EMBL/GenBank/DDBJ databases">
        <title>Egibacter rhizosphaerae EGI 80759T.</title>
        <authorList>
            <person name="Chen D.-D."/>
            <person name="Tian Y."/>
            <person name="Jiao J.-Y."/>
            <person name="Zhang X.-T."/>
            <person name="Zhang Y.-G."/>
            <person name="Zhang Y."/>
            <person name="Xiao M."/>
            <person name="Shu W.-S."/>
            <person name="Li W.-J."/>
        </authorList>
    </citation>
    <scope>NUCLEOTIDE SEQUENCE [LARGE SCALE GENOMIC DNA]</scope>
    <source>
        <strain evidence="2 3">EGI 80759</strain>
    </source>
</reference>
<dbReference type="Proteomes" id="UP000291469">
    <property type="component" value="Chromosome"/>
</dbReference>
<dbReference type="KEGG" id="erz:ER308_15765"/>
<evidence type="ECO:0000313" key="3">
    <source>
        <dbReference type="Proteomes" id="UP000291469"/>
    </source>
</evidence>
<dbReference type="SUPFAM" id="SSF81593">
    <property type="entry name" value="Nucleotidyltransferase substrate binding subunit/domain"/>
    <property type="match status" value="1"/>
</dbReference>
<sequence>MLDEHDLTRWIATARHQLAVAEHSSGGGFHDAAVLHAEQAAQCALKALRHAVGARSDSRSHALPRLAEGAYARGGLQLDAGLRERLGELAAQYQPTRYPDALADGTPADHYGPQAAHRAIETARQTIAEVVEHAERLREASEEEPS</sequence>
<dbReference type="EMBL" id="CP036402">
    <property type="protein sequence ID" value="QBI20885.1"/>
    <property type="molecule type" value="Genomic_DNA"/>
</dbReference>
<evidence type="ECO:0000259" key="1">
    <source>
        <dbReference type="PROSITE" id="PS50910"/>
    </source>
</evidence>
<name>A0A411YHS7_9ACTN</name>
<proteinExistence type="predicted"/>
<dbReference type="OrthoDB" id="9810875at2"/>
<dbReference type="SMART" id="SM00748">
    <property type="entry name" value="HEPN"/>
    <property type="match status" value="1"/>
</dbReference>
<dbReference type="Gene3D" id="1.20.120.330">
    <property type="entry name" value="Nucleotidyltransferases domain 2"/>
    <property type="match status" value="1"/>
</dbReference>
<keyword evidence="3" id="KW-1185">Reference proteome</keyword>